<protein>
    <submittedName>
        <fullName evidence="1">Uncharacterized protein</fullName>
    </submittedName>
</protein>
<name>A0ACC2JDC1_9PEZI</name>
<reference evidence="1" key="1">
    <citation type="submission" date="2022-12" db="EMBL/GenBank/DDBJ databases">
        <title>Genome Sequence of Lasiodiplodia mahajangana.</title>
        <authorList>
            <person name="Buettner E."/>
        </authorList>
    </citation>
    <scope>NUCLEOTIDE SEQUENCE</scope>
    <source>
        <strain evidence="1">VT137</strain>
    </source>
</reference>
<organism evidence="1 2">
    <name type="scientific">Lasiodiplodia mahajangana</name>
    <dbReference type="NCBI Taxonomy" id="1108764"/>
    <lineage>
        <taxon>Eukaryota</taxon>
        <taxon>Fungi</taxon>
        <taxon>Dikarya</taxon>
        <taxon>Ascomycota</taxon>
        <taxon>Pezizomycotina</taxon>
        <taxon>Dothideomycetes</taxon>
        <taxon>Dothideomycetes incertae sedis</taxon>
        <taxon>Botryosphaeriales</taxon>
        <taxon>Botryosphaeriaceae</taxon>
        <taxon>Lasiodiplodia</taxon>
    </lineage>
</organism>
<dbReference type="Proteomes" id="UP001153332">
    <property type="component" value="Unassembled WGS sequence"/>
</dbReference>
<keyword evidence="2" id="KW-1185">Reference proteome</keyword>
<gene>
    <name evidence="1" type="ORF">O1611_g8347</name>
</gene>
<comment type="caution">
    <text evidence="1">The sequence shown here is derived from an EMBL/GenBank/DDBJ whole genome shotgun (WGS) entry which is preliminary data.</text>
</comment>
<evidence type="ECO:0000313" key="2">
    <source>
        <dbReference type="Proteomes" id="UP001153332"/>
    </source>
</evidence>
<dbReference type="EMBL" id="JAPUUL010002451">
    <property type="protein sequence ID" value="KAJ8125292.1"/>
    <property type="molecule type" value="Genomic_DNA"/>
</dbReference>
<evidence type="ECO:0000313" key="1">
    <source>
        <dbReference type="EMBL" id="KAJ8125292.1"/>
    </source>
</evidence>
<proteinExistence type="predicted"/>
<sequence>MSLSFSRAQGNGSTARRTWSRLRQPRAVHRVGHQWSYYSVASRAQKLESVAVCADEDVGYGRECHHWSLCLSTTWSPRRSDAKAGVRSIVGHTGGAKSQDGKIDETCMAKTGQKTPKSH</sequence>
<accession>A0ACC2JDC1</accession>